<sequence>MGQLTKIHRFQPYEELKDKSSIFKQHLEEMGSLGYEMLTLIEKELKASSGTIIEESLKLLENNHKDFKSIINDQISLMDTLANRYHDHINEMNKQSITIYYEEKETKVPR</sequence>
<name>A0A2N5GMV8_9BACI</name>
<comment type="caution">
    <text evidence="1">The sequence shown here is derived from an EMBL/GenBank/DDBJ whole genome shotgun (WGS) entry which is preliminary data.</text>
</comment>
<reference evidence="1 3" key="1">
    <citation type="submission" date="2017-11" db="EMBL/GenBank/DDBJ databases">
        <title>Comparitive Functional Genomics of Dry Heat Resistant strains isolated from the Viking Spacecraft.</title>
        <authorList>
            <person name="Seuylemezian A."/>
            <person name="Cooper K."/>
            <person name="Vaishampayan P."/>
        </authorList>
    </citation>
    <scope>NUCLEOTIDE SEQUENCE [LARGE SCALE GENOMIC DNA]</scope>
    <source>
        <strain evidence="1 3">M4.6</strain>
    </source>
</reference>
<protein>
    <submittedName>
        <fullName evidence="1">Uncharacterized protein</fullName>
    </submittedName>
</protein>
<accession>A0A2N5GMV8</accession>
<evidence type="ECO:0000313" key="1">
    <source>
        <dbReference type="EMBL" id="PLR83450.1"/>
    </source>
</evidence>
<dbReference type="EMBL" id="PGVA01000020">
    <property type="protein sequence ID" value="PLR83450.1"/>
    <property type="molecule type" value="Genomic_DNA"/>
</dbReference>
<reference evidence="2 4" key="2">
    <citation type="submission" date="2017-12" db="EMBL/GenBank/DDBJ databases">
        <title>Comparative Functional Genomics of Dry Heat Resistant strains isolated from the Viking Spacecraft.</title>
        <authorList>
            <person name="Seuylemezian A."/>
            <person name="Cooper K."/>
            <person name="Vaishampayan P."/>
        </authorList>
    </citation>
    <scope>NUCLEOTIDE SEQUENCE [LARGE SCALE GENOMIC DNA]</scope>
    <source>
        <strain evidence="2 4">ATCC 29669</strain>
    </source>
</reference>
<dbReference type="Proteomes" id="UP000234951">
    <property type="component" value="Unassembled WGS sequence"/>
</dbReference>
<dbReference type="AlphaFoldDB" id="A0A2N5GMV8"/>
<dbReference type="RefSeq" id="WP_101577063.1">
    <property type="nucleotide sequence ID" value="NZ_PGVA01000020.1"/>
</dbReference>
<proteinExistence type="predicted"/>
<dbReference type="EMBL" id="PGVD01000039">
    <property type="protein sequence ID" value="PLR95369.1"/>
    <property type="molecule type" value="Genomic_DNA"/>
</dbReference>
<dbReference type="Proteomes" id="UP000235114">
    <property type="component" value="Unassembled WGS sequence"/>
</dbReference>
<evidence type="ECO:0000313" key="4">
    <source>
        <dbReference type="Proteomes" id="UP000235114"/>
    </source>
</evidence>
<organism evidence="1 3">
    <name type="scientific">Bacillus canaveralius</name>
    <dbReference type="NCBI Taxonomy" id="1403243"/>
    <lineage>
        <taxon>Bacteria</taxon>
        <taxon>Bacillati</taxon>
        <taxon>Bacillota</taxon>
        <taxon>Bacilli</taxon>
        <taxon>Bacillales</taxon>
        <taxon>Bacillaceae</taxon>
        <taxon>Bacillus</taxon>
    </lineage>
</organism>
<keyword evidence="4" id="KW-1185">Reference proteome</keyword>
<gene>
    <name evidence="1" type="ORF">CU635_09140</name>
    <name evidence="2" type="ORF">CVD25_14995</name>
</gene>
<dbReference type="OrthoDB" id="2969083at2"/>
<evidence type="ECO:0000313" key="2">
    <source>
        <dbReference type="EMBL" id="PLR95369.1"/>
    </source>
</evidence>
<evidence type="ECO:0000313" key="3">
    <source>
        <dbReference type="Proteomes" id="UP000234951"/>
    </source>
</evidence>